<name>A0A1B4FNR0_9BURK</name>
<accession>A0A1B4FNR0</accession>
<dbReference type="Proteomes" id="UP000062519">
    <property type="component" value="Chromosome 2"/>
</dbReference>
<proteinExistence type="predicted"/>
<protein>
    <submittedName>
        <fullName evidence="2">Uncharacterized protein</fullName>
    </submittedName>
</protein>
<dbReference type="KEGG" id="buu:WS70_26680"/>
<evidence type="ECO:0000313" key="2">
    <source>
        <dbReference type="EMBL" id="AOJ05288.1"/>
    </source>
</evidence>
<evidence type="ECO:0000256" key="1">
    <source>
        <dbReference type="SAM" id="MobiDB-lite"/>
    </source>
</evidence>
<keyword evidence="3" id="KW-1185">Reference proteome</keyword>
<sequence>MHRVGDFAVGSSHATPTLHINALACHDPARFRLAPHPARHDQRTATRHMRRTRIRSAHLACETCIAPQAPRAAAHPPRVSGNHAASTASAA</sequence>
<dbReference type="EMBL" id="CP013387">
    <property type="protein sequence ID" value="AOJ05288.1"/>
    <property type="molecule type" value="Genomic_DNA"/>
</dbReference>
<reference evidence="2 3" key="1">
    <citation type="submission" date="2015-12" db="EMBL/GenBank/DDBJ databases">
        <title>Diversity of Burkholderia near neighbor genomes.</title>
        <authorList>
            <person name="Sahl J."/>
            <person name="Wagner D."/>
            <person name="Keim P."/>
        </authorList>
    </citation>
    <scope>NUCLEOTIDE SEQUENCE [LARGE SCALE GENOMIC DNA]</scope>
    <source>
        <strain evidence="2 3">BDU6</strain>
    </source>
</reference>
<gene>
    <name evidence="2" type="ORF">WS70_26680</name>
</gene>
<feature type="region of interest" description="Disordered" evidence="1">
    <location>
        <begin position="69"/>
        <end position="91"/>
    </location>
</feature>
<evidence type="ECO:0000313" key="3">
    <source>
        <dbReference type="Proteomes" id="UP000062519"/>
    </source>
</evidence>
<feature type="compositionally biased region" description="Low complexity" evidence="1">
    <location>
        <begin position="69"/>
        <end position="78"/>
    </location>
</feature>
<organism evidence="2 3">
    <name type="scientific">Burkholderia mayonis</name>
    <dbReference type="NCBI Taxonomy" id="1385591"/>
    <lineage>
        <taxon>Bacteria</taxon>
        <taxon>Pseudomonadati</taxon>
        <taxon>Pseudomonadota</taxon>
        <taxon>Betaproteobacteria</taxon>
        <taxon>Burkholderiales</taxon>
        <taxon>Burkholderiaceae</taxon>
        <taxon>Burkholderia</taxon>
        <taxon>pseudomallei group</taxon>
    </lineage>
</organism>
<dbReference type="AlphaFoldDB" id="A0A1B4FNR0"/>